<dbReference type="Proteomes" id="UP000073492">
    <property type="component" value="Unassembled WGS sequence"/>
</dbReference>
<reference evidence="1 2" key="1">
    <citation type="submission" date="2015-07" db="EMBL/GenBank/DDBJ databases">
        <title>Comparative genomics of the Sigatoka disease complex on banana suggests a link between parallel evolutionary changes in Pseudocercospora fijiensis and Pseudocercospora eumusae and increased virulence on the banana host.</title>
        <authorList>
            <person name="Chang T.-C."/>
            <person name="Salvucci A."/>
            <person name="Crous P.W."/>
            <person name="Stergiopoulos I."/>
        </authorList>
    </citation>
    <scope>NUCLEOTIDE SEQUENCE [LARGE SCALE GENOMIC DNA]</scope>
    <source>
        <strain evidence="1 2">CBS 116634</strain>
    </source>
</reference>
<organism evidence="1 2">
    <name type="scientific">Pseudocercospora musae</name>
    <dbReference type="NCBI Taxonomy" id="113226"/>
    <lineage>
        <taxon>Eukaryota</taxon>
        <taxon>Fungi</taxon>
        <taxon>Dikarya</taxon>
        <taxon>Ascomycota</taxon>
        <taxon>Pezizomycotina</taxon>
        <taxon>Dothideomycetes</taxon>
        <taxon>Dothideomycetidae</taxon>
        <taxon>Mycosphaerellales</taxon>
        <taxon>Mycosphaerellaceae</taxon>
        <taxon>Pseudocercospora</taxon>
    </lineage>
</organism>
<evidence type="ECO:0000313" key="2">
    <source>
        <dbReference type="Proteomes" id="UP000073492"/>
    </source>
</evidence>
<comment type="caution">
    <text evidence="1">The sequence shown here is derived from an EMBL/GenBank/DDBJ whole genome shotgun (WGS) entry which is preliminary data.</text>
</comment>
<gene>
    <name evidence="1" type="ORF">AC579_3283</name>
</gene>
<sequence>MHRYNLRPNRPPPEAYSISNRPWTRKHILGGQLNSDGWRKAEKNRDLIAPGRLIYVALLEPPYEGAKDQLYPDGVDENGRYTFASVYPTLFVVMWQDETSFGACMIDQNQPEGDFKALRAYNCGDEKQVWGVSVGMSDDWQWENKFRLKDDSVVHLEASVLLYDQWIWETGAIVKGEDFLRLLLACENFVERHPTM</sequence>
<protein>
    <submittedName>
        <fullName evidence="1">Uncharacterized protein</fullName>
    </submittedName>
</protein>
<dbReference type="OrthoDB" id="10283500at2759"/>
<name>A0A139IDA8_9PEZI</name>
<accession>A0A139IDA8</accession>
<dbReference type="AlphaFoldDB" id="A0A139IDA8"/>
<keyword evidence="2" id="KW-1185">Reference proteome</keyword>
<dbReference type="EMBL" id="LFZO01000143">
    <property type="protein sequence ID" value="KXT12700.1"/>
    <property type="molecule type" value="Genomic_DNA"/>
</dbReference>
<evidence type="ECO:0000313" key="1">
    <source>
        <dbReference type="EMBL" id="KXT12700.1"/>
    </source>
</evidence>
<proteinExistence type="predicted"/>